<gene>
    <name evidence="5" type="ORF">LUZ62_042759</name>
</gene>
<keyword evidence="3" id="KW-0472">Membrane</keyword>
<dbReference type="InterPro" id="IPR016024">
    <property type="entry name" value="ARM-type_fold"/>
</dbReference>
<dbReference type="PANTHER" id="PTHR12354">
    <property type="entry name" value="INTERFERON-RELATED DEVELOPMENTAL REGULATOR"/>
    <property type="match status" value="1"/>
</dbReference>
<evidence type="ECO:0000259" key="4">
    <source>
        <dbReference type="Pfam" id="PF05004"/>
    </source>
</evidence>
<dbReference type="InterPro" id="IPR011989">
    <property type="entry name" value="ARM-like"/>
</dbReference>
<accession>A0AAV8FL77</accession>
<keyword evidence="3" id="KW-1133">Transmembrane helix</keyword>
<feature type="compositionally biased region" description="Basic residues" evidence="2">
    <location>
        <begin position="1"/>
        <end position="10"/>
    </location>
</feature>
<dbReference type="Gene3D" id="1.25.10.10">
    <property type="entry name" value="Leucine-rich Repeat Variant"/>
    <property type="match status" value="1"/>
</dbReference>
<name>A0AAV8FL77_9POAL</name>
<dbReference type="InterPro" id="IPR039777">
    <property type="entry name" value="IFRD"/>
</dbReference>
<dbReference type="Pfam" id="PF05004">
    <property type="entry name" value="IFRD"/>
    <property type="match status" value="1"/>
</dbReference>
<evidence type="ECO:0000256" key="1">
    <source>
        <dbReference type="ARBA" id="ARBA00008828"/>
    </source>
</evidence>
<evidence type="ECO:0000313" key="6">
    <source>
        <dbReference type="Proteomes" id="UP001140206"/>
    </source>
</evidence>
<keyword evidence="3" id="KW-0812">Transmembrane</keyword>
<organism evidence="5 6">
    <name type="scientific">Rhynchospora pubera</name>
    <dbReference type="NCBI Taxonomy" id="906938"/>
    <lineage>
        <taxon>Eukaryota</taxon>
        <taxon>Viridiplantae</taxon>
        <taxon>Streptophyta</taxon>
        <taxon>Embryophyta</taxon>
        <taxon>Tracheophyta</taxon>
        <taxon>Spermatophyta</taxon>
        <taxon>Magnoliopsida</taxon>
        <taxon>Liliopsida</taxon>
        <taxon>Poales</taxon>
        <taxon>Cyperaceae</taxon>
        <taxon>Cyperoideae</taxon>
        <taxon>Rhynchosporeae</taxon>
        <taxon>Rhynchospora</taxon>
    </lineage>
</organism>
<feature type="region of interest" description="Disordered" evidence="2">
    <location>
        <begin position="1"/>
        <end position="26"/>
    </location>
</feature>
<evidence type="ECO:0000256" key="3">
    <source>
        <dbReference type="SAM" id="Phobius"/>
    </source>
</evidence>
<reference evidence="5" key="1">
    <citation type="submission" date="2022-08" db="EMBL/GenBank/DDBJ databases">
        <authorList>
            <person name="Marques A."/>
        </authorList>
    </citation>
    <scope>NUCLEOTIDE SEQUENCE</scope>
    <source>
        <strain evidence="5">RhyPub2mFocal</strain>
        <tissue evidence="5">Leaves</tissue>
    </source>
</reference>
<dbReference type="InterPro" id="IPR007701">
    <property type="entry name" value="Interferon-rel_develop_reg_N"/>
</dbReference>
<protein>
    <submittedName>
        <fullName evidence="5">Interferon-related developmental regulator family protein</fullName>
    </submittedName>
</protein>
<evidence type="ECO:0000256" key="2">
    <source>
        <dbReference type="SAM" id="MobiDB-lite"/>
    </source>
</evidence>
<comment type="similarity">
    <text evidence="1">Belongs to the IFRD family.</text>
</comment>
<dbReference type="SUPFAM" id="SSF48371">
    <property type="entry name" value="ARM repeat"/>
    <property type="match status" value="1"/>
</dbReference>
<comment type="caution">
    <text evidence="5">The sequence shown here is derived from an EMBL/GenBank/DDBJ whole genome shotgun (WGS) entry which is preliminary data.</text>
</comment>
<dbReference type="Proteomes" id="UP001140206">
    <property type="component" value="Chromosome 2"/>
</dbReference>
<dbReference type="EMBL" id="JAMFTS010000002">
    <property type="protein sequence ID" value="KAJ4791513.1"/>
    <property type="molecule type" value="Genomic_DNA"/>
</dbReference>
<evidence type="ECO:0000313" key="5">
    <source>
        <dbReference type="EMBL" id="KAJ4791513.1"/>
    </source>
</evidence>
<dbReference type="AlphaFoldDB" id="A0AAV8FL77"/>
<feature type="domain" description="Interferon-related developmental regulator N-terminal" evidence="4">
    <location>
        <begin position="26"/>
        <end position="326"/>
    </location>
</feature>
<feature type="transmembrane region" description="Helical" evidence="3">
    <location>
        <begin position="422"/>
        <end position="448"/>
    </location>
</feature>
<keyword evidence="6" id="KW-1185">Reference proteome</keyword>
<proteinExistence type="inferred from homology"/>
<sequence>MGKGSKKNKGSRAGDQLDSSDTDSISSSSTVISDFAPVSAAEQVTSNDFVLDKLIDALYEKRGSTRENALVGLVDAFESFVLLPFIENKCATLSQLFINSIKKGSAKETILASRAIGLLSLTIGGGSSSHEIMEESLPELCRILAGSDQSKMPAVLDCLALVTFVGANDLDETEVGLKAIWEVIHPKSGSNVGTVKKYRPPVVAAAITAWSFLLTTISTWRRNPENWKEHIMHLSTLLEADDRAVRMAAGEAIALFFELKLLDVRLAEESTAEKDPKYQLFIYMQGMKAKVTAQIDTLAGEAGGKGADKKNLNDQRELFQKIWDYIKDGWSPEETVKISSKLGILRVSSWMELIQLNFLRRFLGRGFLKHAQGNSLLHEIFNFGVDKTENLSNIAKKIYRSEEEKERALRLNKDRKIAQVDFHFIIIIILDILVLEGKFSNIILYFCVSHKQRNKVS</sequence>
<dbReference type="PANTHER" id="PTHR12354:SF1">
    <property type="entry name" value="INTERFERON-RELATED DEVELOPMENTAL REGULATOR 1"/>
    <property type="match status" value="1"/>
</dbReference>